<keyword evidence="1" id="KW-0479">Metal-binding</keyword>
<dbReference type="SUPFAM" id="SSF55186">
    <property type="entry name" value="ThrRS/AlaRS common domain"/>
    <property type="match status" value="1"/>
</dbReference>
<dbReference type="Gene3D" id="3.30.980.10">
    <property type="entry name" value="Threonyl-trna Synthetase, Chain A, domain 2"/>
    <property type="match status" value="1"/>
</dbReference>
<evidence type="ECO:0000256" key="1">
    <source>
        <dbReference type="ARBA" id="ARBA00022723"/>
    </source>
</evidence>
<sequence length="300" mass="32819">MKFETSLKSGTFVTFPGGALTGQGRIEFAAPYAEDCWFIIADQTPVHPLSSRWPDQPGDLGQITFADGALFNFTDAWTGLVDTEAGVLLIGEEVNLARKGEGDWQSVVVHIVQSAQNMHAYVGQEARFTVDPHRRKALSVAHTAAHLAALALNAASAPFWTKAFSNVDAFGRPNLDKAAIQMSSIQQDLSTDIYRLGKSLKKKGFDRDRFHEHIESLGAEINSIIRSWLKSEALISVTPPEGLLDDVRLWRSNLNGTEVTIPCGGTHVGSLSDISQIEVNLAPTEDGFVMTTRGQNRRLM</sequence>
<evidence type="ECO:0008006" key="5">
    <source>
        <dbReference type="Google" id="ProtNLM"/>
    </source>
</evidence>
<accession>A0ABY9G389</accession>
<keyword evidence="2" id="KW-0862">Zinc</keyword>
<organism evidence="3 4">
    <name type="scientific">Pseudomonas hefeiensis</name>
    <dbReference type="NCBI Taxonomy" id="2738125"/>
    <lineage>
        <taxon>Bacteria</taxon>
        <taxon>Pseudomonadati</taxon>
        <taxon>Pseudomonadota</taxon>
        <taxon>Gammaproteobacteria</taxon>
        <taxon>Pseudomonadales</taxon>
        <taxon>Pseudomonadaceae</taxon>
        <taxon>Pseudomonas</taxon>
    </lineage>
</organism>
<dbReference type="InterPro" id="IPR051335">
    <property type="entry name" value="Alanyl-tRNA_Editing_Enzymes"/>
</dbReference>
<evidence type="ECO:0000313" key="4">
    <source>
        <dbReference type="Proteomes" id="UP001230339"/>
    </source>
</evidence>
<evidence type="ECO:0000256" key="2">
    <source>
        <dbReference type="ARBA" id="ARBA00022833"/>
    </source>
</evidence>
<dbReference type="Proteomes" id="UP001230339">
    <property type="component" value="Chromosome"/>
</dbReference>
<reference evidence="3 4" key="1">
    <citation type="submission" date="2023-02" db="EMBL/GenBank/DDBJ databases">
        <title>Evolution of Hrp T3SS in non-pathogenic Pseudomonas fluorescens.</title>
        <authorList>
            <person name="Liao K."/>
            <person name="Wei H."/>
            <person name="Gu Y."/>
        </authorList>
    </citation>
    <scope>NUCLEOTIDE SEQUENCE [LARGE SCALE GENOMIC DNA]</scope>
    <source>
        <strain evidence="3 4">FP205</strain>
    </source>
</reference>
<dbReference type="InterPro" id="IPR018163">
    <property type="entry name" value="Thr/Ala-tRNA-synth_IIc_edit"/>
</dbReference>
<keyword evidence="4" id="KW-1185">Reference proteome</keyword>
<dbReference type="EMBL" id="CP117449">
    <property type="protein sequence ID" value="WLH10094.1"/>
    <property type="molecule type" value="Genomic_DNA"/>
</dbReference>
<evidence type="ECO:0000313" key="3">
    <source>
        <dbReference type="EMBL" id="WLH10094.1"/>
    </source>
</evidence>
<proteinExistence type="predicted"/>
<dbReference type="PANTHER" id="PTHR43462:SF1">
    <property type="entry name" value="ALANYL-TRNA EDITING PROTEIN AARSD1"/>
    <property type="match status" value="1"/>
</dbReference>
<name>A0ABY9G389_9PSED</name>
<gene>
    <name evidence="3" type="ORF">PSH57_14295</name>
</gene>
<dbReference type="PANTHER" id="PTHR43462">
    <property type="entry name" value="ALANYL-TRNA EDITING PROTEIN"/>
    <property type="match status" value="1"/>
</dbReference>
<dbReference type="RefSeq" id="WP_305383551.1">
    <property type="nucleotide sequence ID" value="NZ_CP117426.1"/>
</dbReference>
<protein>
    <recommendedName>
        <fullName evidence="5">Alanyl-tRNA synthetase</fullName>
    </recommendedName>
</protein>